<evidence type="ECO:0000313" key="3">
    <source>
        <dbReference type="Proteomes" id="UP000199161"/>
    </source>
</evidence>
<feature type="transmembrane region" description="Helical" evidence="1">
    <location>
        <begin position="45"/>
        <end position="69"/>
    </location>
</feature>
<keyword evidence="3" id="KW-1185">Reference proteome</keyword>
<keyword evidence="1" id="KW-0472">Membrane</keyword>
<proteinExistence type="predicted"/>
<dbReference type="Proteomes" id="UP000199161">
    <property type="component" value="Unassembled WGS sequence"/>
</dbReference>
<keyword evidence="1" id="KW-0812">Transmembrane</keyword>
<organism evidence="2 3">
    <name type="scientific">Natronobacterium haloterrestre</name>
    <name type="common">Halobiforma haloterrestris</name>
    <dbReference type="NCBI Taxonomy" id="148448"/>
    <lineage>
        <taxon>Archaea</taxon>
        <taxon>Methanobacteriati</taxon>
        <taxon>Methanobacteriota</taxon>
        <taxon>Stenosarchaea group</taxon>
        <taxon>Halobacteria</taxon>
        <taxon>Halobacteriales</taxon>
        <taxon>Natrialbaceae</taxon>
        <taxon>Natronobacterium</taxon>
    </lineage>
</organism>
<reference evidence="3" key="1">
    <citation type="submission" date="2016-10" db="EMBL/GenBank/DDBJ databases">
        <authorList>
            <person name="Varghese N."/>
            <person name="Submissions S."/>
        </authorList>
    </citation>
    <scope>NUCLEOTIDE SEQUENCE [LARGE SCALE GENOMIC DNA]</scope>
    <source>
        <strain evidence="3">DSM 13078</strain>
    </source>
</reference>
<evidence type="ECO:0000313" key="2">
    <source>
        <dbReference type="EMBL" id="SFC24000.1"/>
    </source>
</evidence>
<protein>
    <submittedName>
        <fullName evidence="2">Uncharacterized protein</fullName>
    </submittedName>
</protein>
<sequence length="232" mass="26009">MAVARSFRALELYDVLTNLVPGAVVLLIPSIIFPVENFISSSTGTLGAGAFLVSALVFGHIVQVIASWLDGTPKLFGKVIRATRGEDVGDLPIDITYVEESVWPLMERQFALPENFDDYGEMFRLLLSYIETTPATRALRFQALHSFHRSMWAVGHIAVLITTIGILLKRTGLVTVRSWPVLSLALIGSLIGIWVFGQRKEKMNKRFIQYAIADFYIHQTEKRDNSHWRSGS</sequence>
<keyword evidence="1" id="KW-1133">Transmembrane helix</keyword>
<evidence type="ECO:0000256" key="1">
    <source>
        <dbReference type="SAM" id="Phobius"/>
    </source>
</evidence>
<feature type="transmembrane region" description="Helical" evidence="1">
    <location>
        <begin position="180"/>
        <end position="197"/>
    </location>
</feature>
<name>A0A1I1HSN5_NATHA</name>
<gene>
    <name evidence="2" type="ORF">SAMN05444422_10614</name>
</gene>
<feature type="transmembrane region" description="Helical" evidence="1">
    <location>
        <begin position="12"/>
        <end position="33"/>
    </location>
</feature>
<feature type="transmembrane region" description="Helical" evidence="1">
    <location>
        <begin position="150"/>
        <end position="168"/>
    </location>
</feature>
<dbReference type="EMBL" id="FOKW01000006">
    <property type="protein sequence ID" value="SFC24000.1"/>
    <property type="molecule type" value="Genomic_DNA"/>
</dbReference>
<dbReference type="AlphaFoldDB" id="A0A1I1HSN5"/>
<accession>A0A1I1HSN5</accession>